<proteinExistence type="predicted"/>
<accession>A0AAV9VWH4</accession>
<keyword evidence="2" id="KW-1185">Reference proteome</keyword>
<evidence type="ECO:0008006" key="3">
    <source>
        <dbReference type="Google" id="ProtNLM"/>
    </source>
</evidence>
<gene>
    <name evidence="1" type="ORF">TWF481_001719</name>
</gene>
<evidence type="ECO:0000313" key="1">
    <source>
        <dbReference type="EMBL" id="KAK6496731.1"/>
    </source>
</evidence>
<protein>
    <recommendedName>
        <fullName evidence="3">Ribosomal protein S7 domain-containing protein</fullName>
    </recommendedName>
</protein>
<dbReference type="EMBL" id="JAVHJL010000010">
    <property type="protein sequence ID" value="KAK6496731.1"/>
    <property type="molecule type" value="Genomic_DNA"/>
</dbReference>
<sequence length="118" mass="12940">MGRRKAKKGHIVAANGTFGTERAPTSFSWLVTADITLDEKGMLAETIFRNVSLRSALKTKTVRELVPDNWGIRSLETILRLISQGGLEGRLSPTTGRAYPTRSAREAARTLAVEMPVD</sequence>
<evidence type="ECO:0000313" key="2">
    <source>
        <dbReference type="Proteomes" id="UP001370758"/>
    </source>
</evidence>
<organism evidence="1 2">
    <name type="scientific">Arthrobotrys musiformis</name>
    <dbReference type="NCBI Taxonomy" id="47236"/>
    <lineage>
        <taxon>Eukaryota</taxon>
        <taxon>Fungi</taxon>
        <taxon>Dikarya</taxon>
        <taxon>Ascomycota</taxon>
        <taxon>Pezizomycotina</taxon>
        <taxon>Orbiliomycetes</taxon>
        <taxon>Orbiliales</taxon>
        <taxon>Orbiliaceae</taxon>
        <taxon>Arthrobotrys</taxon>
    </lineage>
</organism>
<dbReference type="Proteomes" id="UP001370758">
    <property type="component" value="Unassembled WGS sequence"/>
</dbReference>
<dbReference type="AlphaFoldDB" id="A0AAV9VWH4"/>
<name>A0AAV9VWH4_9PEZI</name>
<comment type="caution">
    <text evidence="1">The sequence shown here is derived from an EMBL/GenBank/DDBJ whole genome shotgun (WGS) entry which is preliminary data.</text>
</comment>
<reference evidence="1 2" key="1">
    <citation type="submission" date="2023-08" db="EMBL/GenBank/DDBJ databases">
        <authorList>
            <person name="Palmer J.M."/>
        </authorList>
    </citation>
    <scope>NUCLEOTIDE SEQUENCE [LARGE SCALE GENOMIC DNA]</scope>
    <source>
        <strain evidence="1 2">TWF481</strain>
    </source>
</reference>